<organism evidence="3 4">
    <name type="scientific">Paramecium sonneborni</name>
    <dbReference type="NCBI Taxonomy" id="65129"/>
    <lineage>
        <taxon>Eukaryota</taxon>
        <taxon>Sar</taxon>
        <taxon>Alveolata</taxon>
        <taxon>Ciliophora</taxon>
        <taxon>Intramacronucleata</taxon>
        <taxon>Oligohymenophorea</taxon>
        <taxon>Peniculida</taxon>
        <taxon>Parameciidae</taxon>
        <taxon>Paramecium</taxon>
    </lineage>
</organism>
<dbReference type="PANTHER" id="PTHR43798">
    <property type="entry name" value="MONOACYLGLYCEROL LIPASE"/>
    <property type="match status" value="1"/>
</dbReference>
<gene>
    <name evidence="3" type="ORF">PSON_ATCC_30995.1.T0490330</name>
</gene>
<name>A0A8S1N9W4_9CILI</name>
<dbReference type="PANTHER" id="PTHR43798:SF33">
    <property type="entry name" value="HYDROLASE, PUTATIVE (AFU_ORTHOLOGUE AFUA_2G14860)-RELATED"/>
    <property type="match status" value="1"/>
</dbReference>
<dbReference type="AlphaFoldDB" id="A0A8S1N9W4"/>
<feature type="domain" description="Serine aminopeptidase S33" evidence="2">
    <location>
        <begin position="20"/>
        <end position="281"/>
    </location>
</feature>
<keyword evidence="4" id="KW-1185">Reference proteome</keyword>
<dbReference type="InterPro" id="IPR050266">
    <property type="entry name" value="AB_hydrolase_sf"/>
</dbReference>
<dbReference type="GO" id="GO:0016020">
    <property type="term" value="C:membrane"/>
    <property type="evidence" value="ECO:0007669"/>
    <property type="project" value="TreeGrafter"/>
</dbReference>
<evidence type="ECO:0000256" key="1">
    <source>
        <dbReference type="SAM" id="Coils"/>
    </source>
</evidence>
<reference evidence="3" key="1">
    <citation type="submission" date="2021-01" db="EMBL/GenBank/DDBJ databases">
        <authorList>
            <consortium name="Genoscope - CEA"/>
            <person name="William W."/>
        </authorList>
    </citation>
    <scope>NUCLEOTIDE SEQUENCE</scope>
</reference>
<evidence type="ECO:0000259" key="2">
    <source>
        <dbReference type="Pfam" id="PF12146"/>
    </source>
</evidence>
<evidence type="ECO:0000313" key="4">
    <source>
        <dbReference type="Proteomes" id="UP000692954"/>
    </source>
</evidence>
<accession>A0A8S1N9W4</accession>
<protein>
    <recommendedName>
        <fullName evidence="2">Serine aminopeptidase S33 domain-containing protein</fullName>
    </recommendedName>
</protein>
<dbReference type="Proteomes" id="UP000692954">
    <property type="component" value="Unassembled WGS sequence"/>
</dbReference>
<dbReference type="EMBL" id="CAJJDN010000049">
    <property type="protein sequence ID" value="CAD8086373.1"/>
    <property type="molecule type" value="Genomic_DNA"/>
</dbReference>
<dbReference type="InterPro" id="IPR022742">
    <property type="entry name" value="Hydrolase_4"/>
</dbReference>
<keyword evidence="1" id="KW-0175">Coiled coil</keyword>
<proteinExistence type="predicted"/>
<sequence length="294" mass="33661">MNNKNQLYYLDTHSNNNEYDNILVLIHGNLISNKYWTRLINLIQQQNSKIRCISMDLRGFGQSQINNHVEHITDLSNDVDNLLNQLLSDKNEEEYYQKHVYLAGWSLGGIVSMQLAVDYPNKYQRLILIASGSVCGYALMAEDGIGQVRCQTKQQVKEHPKVALQQQKLNDKDKNFMRIIFDKLLFNSGKYPEEQEYQQLLDETFLQTQYTDVCWALNQFDISSGGTNKASSIKGPVLIYHGEIDLVIPYIQAQGNAKEIGEEKCTVIIRPGIGHMPPIEDDTNLAQEISRFIN</sequence>
<feature type="coiled-coil region" evidence="1">
    <location>
        <begin position="65"/>
        <end position="92"/>
    </location>
</feature>
<evidence type="ECO:0000313" key="3">
    <source>
        <dbReference type="EMBL" id="CAD8086373.1"/>
    </source>
</evidence>
<dbReference type="OrthoDB" id="408373at2759"/>
<comment type="caution">
    <text evidence="3">The sequence shown here is derived from an EMBL/GenBank/DDBJ whole genome shotgun (WGS) entry which is preliminary data.</text>
</comment>
<dbReference type="Pfam" id="PF12146">
    <property type="entry name" value="Hydrolase_4"/>
    <property type="match status" value="1"/>
</dbReference>